<reference evidence="4 5" key="1">
    <citation type="submission" date="2017-02" db="EMBL/GenBank/DDBJ databases">
        <title>Prevalence of linear plasmids in Cutibacterium acnes isolates obtained from cancerous prostatic tissue.</title>
        <authorList>
            <person name="Davidsson S."/>
            <person name="Bruggemann H."/>
        </authorList>
    </citation>
    <scope>NUCLEOTIDE SEQUENCE [LARGE SCALE GENOMIC DNA]</scope>
    <source>
        <strain evidence="4 5">11-78</strain>
    </source>
</reference>
<feature type="region of interest" description="Disordered" evidence="1">
    <location>
        <begin position="1"/>
        <end position="45"/>
    </location>
</feature>
<dbReference type="Proteomes" id="UP000226191">
    <property type="component" value="Unassembled WGS sequence"/>
</dbReference>
<feature type="compositionally biased region" description="Basic and acidic residues" evidence="1">
    <location>
        <begin position="19"/>
        <end position="34"/>
    </location>
</feature>
<evidence type="ECO:0000313" key="6">
    <source>
        <dbReference type="Proteomes" id="UP000256621"/>
    </source>
</evidence>
<dbReference type="GeneID" id="92858236"/>
<dbReference type="Proteomes" id="UP000256621">
    <property type="component" value="Chromosome"/>
</dbReference>
<name>A0A2B7IWZ4_CUTAC</name>
<evidence type="ECO:0000256" key="1">
    <source>
        <dbReference type="SAM" id="MobiDB-lite"/>
    </source>
</evidence>
<dbReference type="InterPro" id="IPR020941">
    <property type="entry name" value="SUFU-like_domain"/>
</dbReference>
<dbReference type="OrthoDB" id="8479146at2"/>
<evidence type="ECO:0000259" key="2">
    <source>
        <dbReference type="Pfam" id="PF05076"/>
    </source>
</evidence>
<gene>
    <name evidence="4" type="ORF">B1B09_07260</name>
    <name evidence="3" type="ORF">DXN06_08325</name>
</gene>
<dbReference type="RefSeq" id="WP_002515825.1">
    <property type="nucleotide sequence ID" value="NZ_AP022844.1"/>
</dbReference>
<reference evidence="3 6" key="2">
    <citation type="submission" date="2018-08" db="EMBL/GenBank/DDBJ databases">
        <title>Genome sequencing of Cutibacterium acnes KCOM 1315.</title>
        <authorList>
            <person name="Kook J.-K."/>
            <person name="Park S.-N."/>
            <person name="Lim Y.K."/>
        </authorList>
    </citation>
    <scope>NUCLEOTIDE SEQUENCE [LARGE SCALE GENOMIC DNA]</scope>
    <source>
        <strain evidence="3 6">KCOM 1315</strain>
    </source>
</reference>
<dbReference type="EMBL" id="MVCE01000002">
    <property type="protein sequence ID" value="PGF35352.1"/>
    <property type="molecule type" value="Genomic_DNA"/>
</dbReference>
<dbReference type="Pfam" id="PF05076">
    <property type="entry name" value="SUFU"/>
    <property type="match status" value="1"/>
</dbReference>
<protein>
    <submittedName>
        <fullName evidence="3">Suppressor of fused domain protein</fullName>
    </submittedName>
    <submittedName>
        <fullName evidence="4">Suppressor of fused protein</fullName>
    </submittedName>
</protein>
<feature type="domain" description="Suppressor of fused-like" evidence="2">
    <location>
        <begin position="70"/>
        <end position="227"/>
    </location>
</feature>
<evidence type="ECO:0000313" key="5">
    <source>
        <dbReference type="Proteomes" id="UP000226191"/>
    </source>
</evidence>
<proteinExistence type="predicted"/>
<dbReference type="AlphaFoldDB" id="A0A2B7IWZ4"/>
<dbReference type="EMBL" id="CP031442">
    <property type="protein sequence ID" value="AXM07134.1"/>
    <property type="molecule type" value="Genomic_DNA"/>
</dbReference>
<accession>A0A2B7IWZ4</accession>
<evidence type="ECO:0000313" key="3">
    <source>
        <dbReference type="EMBL" id="AXM07134.1"/>
    </source>
</evidence>
<sequence>MSDENVSPAARLPDGDELTAERPLDPQDLPEHLAEPTQMPSTGPQVAQAVVEAVGGTPRADGMVDAAEEVRIDVLAFADAPAPGWSTWSTVSLHAEPNAVALVDGTSSDIRAELMVVGAPGSDVMGKVLGSCAFAVLRDHWSMAPGIVFGDVVSMYAPNSTTPHLMWCHPFTTPQLDQVDIGDMKVHWLLGVPITEAERQWLEANGFDAFVELLDAKAVNYTDLQRPSVV</sequence>
<organism evidence="4 5">
    <name type="scientific">Cutibacterium acnes</name>
    <name type="common">Propionibacterium acnes</name>
    <dbReference type="NCBI Taxonomy" id="1747"/>
    <lineage>
        <taxon>Bacteria</taxon>
        <taxon>Bacillati</taxon>
        <taxon>Actinomycetota</taxon>
        <taxon>Actinomycetes</taxon>
        <taxon>Propionibacteriales</taxon>
        <taxon>Propionibacteriaceae</taxon>
        <taxon>Cutibacterium</taxon>
    </lineage>
</organism>
<evidence type="ECO:0000313" key="4">
    <source>
        <dbReference type="EMBL" id="PGF35352.1"/>
    </source>
</evidence>